<keyword evidence="4" id="KW-1185">Reference proteome</keyword>
<accession>A0A2A9D2U0</accession>
<organism evidence="3 4">
    <name type="scientific">Serinibacter salmoneus</name>
    <dbReference type="NCBI Taxonomy" id="556530"/>
    <lineage>
        <taxon>Bacteria</taxon>
        <taxon>Bacillati</taxon>
        <taxon>Actinomycetota</taxon>
        <taxon>Actinomycetes</taxon>
        <taxon>Micrococcales</taxon>
        <taxon>Beutenbergiaceae</taxon>
        <taxon>Serinibacter</taxon>
    </lineage>
</organism>
<keyword evidence="2" id="KW-1133">Transmembrane helix</keyword>
<dbReference type="AlphaFoldDB" id="A0A2A9D2U0"/>
<name>A0A2A9D2U0_9MICO</name>
<feature type="transmembrane region" description="Helical" evidence="2">
    <location>
        <begin position="46"/>
        <end position="69"/>
    </location>
</feature>
<protein>
    <submittedName>
        <fullName evidence="3">ABC-type transport system involved in multi-copper enzyme maturation permease subunit</fullName>
    </submittedName>
</protein>
<feature type="transmembrane region" description="Helical" evidence="2">
    <location>
        <begin position="202"/>
        <end position="226"/>
    </location>
</feature>
<evidence type="ECO:0000313" key="4">
    <source>
        <dbReference type="Proteomes" id="UP000224915"/>
    </source>
</evidence>
<evidence type="ECO:0000313" key="3">
    <source>
        <dbReference type="EMBL" id="PFG20170.1"/>
    </source>
</evidence>
<dbReference type="GO" id="GO:0005886">
    <property type="term" value="C:plasma membrane"/>
    <property type="evidence" value="ECO:0007669"/>
    <property type="project" value="UniProtKB-SubCell"/>
</dbReference>
<comment type="caution">
    <text evidence="3">The sequence shown here is derived from an EMBL/GenBank/DDBJ whole genome shotgun (WGS) entry which is preliminary data.</text>
</comment>
<feature type="compositionally biased region" description="Low complexity" evidence="1">
    <location>
        <begin position="1"/>
        <end position="12"/>
    </location>
</feature>
<sequence length="382" mass="40117">MTTTSPATAGTPSTPPPPGRGPSGHGIRTVTALDLRQRVRSTRWQAALAVWFVIVGVITWLVTAAAGWVTGEGGFTEAQEAAGRTVFGLILMFVLLLGLLITPTMSASSINGDRQNGTLAILQATTLSSWDLTLGKLLAAWATSLAFLAISLPFLAFGLSRGGTSVGAGVVAIGIVALILLVVCGIGLGCSALTSRPAGSAVLTYLIVAGLAIGTPIAFGLSAVFVGTEEEVRVRDFPEEFWETYDWNEGDPDASDMQECVWRTETQPVQHLERTAWLLGLNPFVIVADAATIGQSVSSAAPDPLSGLSYLVRAAQQPPQTEFDYCEGYGVMLYEPEEIDPGAPIWPWGMGALLVLGAAGTWAAQRRLRTPAGVLPKGVRIA</sequence>
<dbReference type="EMBL" id="PDJD01000001">
    <property type="protein sequence ID" value="PFG20170.1"/>
    <property type="molecule type" value="Genomic_DNA"/>
</dbReference>
<reference evidence="3 4" key="1">
    <citation type="submission" date="2017-10" db="EMBL/GenBank/DDBJ databases">
        <title>Sequencing the genomes of 1000 actinobacteria strains.</title>
        <authorList>
            <person name="Klenk H.-P."/>
        </authorList>
    </citation>
    <scope>NUCLEOTIDE SEQUENCE [LARGE SCALE GENOMIC DNA]</scope>
    <source>
        <strain evidence="3 4">DSM 21801</strain>
    </source>
</reference>
<feature type="region of interest" description="Disordered" evidence="1">
    <location>
        <begin position="1"/>
        <end position="26"/>
    </location>
</feature>
<gene>
    <name evidence="3" type="ORF">ATL40_1757</name>
</gene>
<feature type="transmembrane region" description="Helical" evidence="2">
    <location>
        <begin position="137"/>
        <end position="160"/>
    </location>
</feature>
<dbReference type="OrthoDB" id="149032at2"/>
<proteinExistence type="predicted"/>
<dbReference type="Pfam" id="PF12679">
    <property type="entry name" value="ABC2_membrane_2"/>
    <property type="match status" value="1"/>
</dbReference>
<evidence type="ECO:0000256" key="2">
    <source>
        <dbReference type="SAM" id="Phobius"/>
    </source>
</evidence>
<dbReference type="RefSeq" id="WP_098469194.1">
    <property type="nucleotide sequence ID" value="NZ_PDJD01000001.1"/>
</dbReference>
<dbReference type="GO" id="GO:0140359">
    <property type="term" value="F:ABC-type transporter activity"/>
    <property type="evidence" value="ECO:0007669"/>
    <property type="project" value="InterPro"/>
</dbReference>
<keyword evidence="2" id="KW-0472">Membrane</keyword>
<evidence type="ECO:0000256" key="1">
    <source>
        <dbReference type="SAM" id="MobiDB-lite"/>
    </source>
</evidence>
<feature type="transmembrane region" description="Helical" evidence="2">
    <location>
        <begin position="81"/>
        <end position="101"/>
    </location>
</feature>
<keyword evidence="2" id="KW-0812">Transmembrane</keyword>
<dbReference type="PANTHER" id="PTHR43471">
    <property type="entry name" value="ABC TRANSPORTER PERMEASE"/>
    <property type="match status" value="1"/>
</dbReference>
<feature type="transmembrane region" description="Helical" evidence="2">
    <location>
        <begin position="166"/>
        <end position="190"/>
    </location>
</feature>
<dbReference type="Proteomes" id="UP000224915">
    <property type="component" value="Unassembled WGS sequence"/>
</dbReference>